<accession>A0A669Q424</accession>
<dbReference type="InterPro" id="IPR029281">
    <property type="entry name" value="FAM194_C"/>
</dbReference>
<sequence length="544" mass="60434">MVSVPVPHKSHREGRRRRSQKRAGSWTAPAEKHVRTAGGLCRCSARSSLPHTGSPATAAGQRAGWGNALPARGTARRTPGEAQLEIQQPFSSSCPAEVRSLGSAAGPTRWPRQQEHSSANFCLVPDPLGIPFSVRPLWGRAAPRGLCERSCSMFLEDFVELLAQPLRTLPSVGPPAVLAYRPEVLRDITDTQEDCAPKCEYCGSLLRPFPSFEDICPPPQKFCCKRNQDLCEFIVKERKEHESAWNGPISIDSHEPHGSEAERHLAKERAYQRQQERQMARQLAFLAAEPTTVAECEFAFLFSFSKNELLEKYYNHGGKFLTMLPDGTAQLFYPSGNLAVIVVREKKRFVCIVQEDKESNTEIQAVFASNGRSTCYHPHGTVWYVGGQCLDRAGNRVKRWMWPSSTASSGPCAPLSPIFLSLNLHVGVRIMGQDKITVSFLAMGQQAKFNVGTKVESPLPMEVPLHCPSLGPDELLLLALRVRILRLIDKLRSCLNFPSNEQWDKMKPPVYLVTQTLKILHLCTTSDISEELCSSVRAIVNAPV</sequence>
<reference evidence="3" key="2">
    <citation type="submission" date="2025-09" db="UniProtKB">
        <authorList>
            <consortium name="Ensembl"/>
        </authorList>
    </citation>
    <scope>IDENTIFICATION</scope>
</reference>
<proteinExistence type="predicted"/>
<feature type="region of interest" description="Disordered" evidence="1">
    <location>
        <begin position="1"/>
        <end position="31"/>
    </location>
</feature>
<evidence type="ECO:0000313" key="3">
    <source>
        <dbReference type="Ensembl" id="ENSPCLP00000013123.1"/>
    </source>
</evidence>
<protein>
    <submittedName>
        <fullName evidence="3">Glutamate rich 6</fullName>
    </submittedName>
</protein>
<name>A0A669Q424_PHACC</name>
<dbReference type="OMA" id="MLAHERW"/>
<evidence type="ECO:0000313" key="4">
    <source>
        <dbReference type="Proteomes" id="UP000472261"/>
    </source>
</evidence>
<feature type="compositionally biased region" description="Basic residues" evidence="1">
    <location>
        <begin position="8"/>
        <end position="21"/>
    </location>
</feature>
<dbReference type="PANTHER" id="PTHR23093">
    <property type="entry name" value="SIMILAR TO CHROMOSOME 3 OPEN READING FRAME 20"/>
    <property type="match status" value="1"/>
</dbReference>
<reference evidence="3" key="1">
    <citation type="submission" date="2025-08" db="UniProtKB">
        <authorList>
            <consortium name="Ensembl"/>
        </authorList>
    </citation>
    <scope>IDENTIFICATION</scope>
</reference>
<dbReference type="Ensembl" id="ENSPCLT00000017428.1">
    <property type="protein sequence ID" value="ENSPCLP00000013123.1"/>
    <property type="gene ID" value="ENSPCLG00000010752.1"/>
</dbReference>
<dbReference type="AlphaFoldDB" id="A0A669Q424"/>
<dbReference type="Proteomes" id="UP000472261">
    <property type="component" value="Unplaced"/>
</dbReference>
<keyword evidence="4" id="KW-1185">Reference proteome</keyword>
<dbReference type="Pfam" id="PF14977">
    <property type="entry name" value="FAM194"/>
    <property type="match status" value="1"/>
</dbReference>
<evidence type="ECO:0000256" key="1">
    <source>
        <dbReference type="SAM" id="MobiDB-lite"/>
    </source>
</evidence>
<dbReference type="PANTHER" id="PTHR23093:SF18">
    <property type="entry name" value="GLUTAMATE RICH 6"/>
    <property type="match status" value="1"/>
</dbReference>
<organism evidence="3 4">
    <name type="scientific">Phasianus colchicus</name>
    <name type="common">Common pheasant</name>
    <dbReference type="NCBI Taxonomy" id="9054"/>
    <lineage>
        <taxon>Eukaryota</taxon>
        <taxon>Metazoa</taxon>
        <taxon>Chordata</taxon>
        <taxon>Craniata</taxon>
        <taxon>Vertebrata</taxon>
        <taxon>Euteleostomi</taxon>
        <taxon>Archelosauria</taxon>
        <taxon>Archosauria</taxon>
        <taxon>Dinosauria</taxon>
        <taxon>Saurischia</taxon>
        <taxon>Theropoda</taxon>
        <taxon>Coelurosauria</taxon>
        <taxon>Aves</taxon>
        <taxon>Neognathae</taxon>
        <taxon>Galloanserae</taxon>
        <taxon>Galliformes</taxon>
        <taxon>Phasianidae</taxon>
        <taxon>Phasianinae</taxon>
        <taxon>Phasianus</taxon>
    </lineage>
</organism>
<evidence type="ECO:0000259" key="2">
    <source>
        <dbReference type="Pfam" id="PF14977"/>
    </source>
</evidence>
<feature type="domain" description="FAM194 C-terminal" evidence="2">
    <location>
        <begin position="307"/>
        <end position="505"/>
    </location>
</feature>